<dbReference type="EMBL" id="KN834762">
    <property type="protein sequence ID" value="KIK63974.1"/>
    <property type="molecule type" value="Genomic_DNA"/>
</dbReference>
<dbReference type="AlphaFoldDB" id="A0A0D0CLT8"/>
<evidence type="ECO:0000313" key="2">
    <source>
        <dbReference type="Proteomes" id="UP000053593"/>
    </source>
</evidence>
<gene>
    <name evidence="1" type="ORF">GYMLUDRAFT_425520</name>
</gene>
<organism evidence="1 2">
    <name type="scientific">Collybiopsis luxurians FD-317 M1</name>
    <dbReference type="NCBI Taxonomy" id="944289"/>
    <lineage>
        <taxon>Eukaryota</taxon>
        <taxon>Fungi</taxon>
        <taxon>Dikarya</taxon>
        <taxon>Basidiomycota</taxon>
        <taxon>Agaricomycotina</taxon>
        <taxon>Agaricomycetes</taxon>
        <taxon>Agaricomycetidae</taxon>
        <taxon>Agaricales</taxon>
        <taxon>Marasmiineae</taxon>
        <taxon>Omphalotaceae</taxon>
        <taxon>Collybiopsis</taxon>
        <taxon>Collybiopsis luxurians</taxon>
    </lineage>
</organism>
<protein>
    <submittedName>
        <fullName evidence="1">Uncharacterized protein</fullName>
    </submittedName>
</protein>
<sequence>MKAVGRLLSLSHLPSFVSRKTTATAVDQRDSKPTHRSRLFATTFPLVIPVSSKNNSTSANMLAESTAGLYKPKAPYTCSILISSF</sequence>
<dbReference type="HOGENOM" id="CLU_2512855_0_0_1"/>
<keyword evidence="2" id="KW-1185">Reference proteome</keyword>
<name>A0A0D0CLT8_9AGAR</name>
<evidence type="ECO:0000313" key="1">
    <source>
        <dbReference type="EMBL" id="KIK63974.1"/>
    </source>
</evidence>
<reference evidence="1 2" key="1">
    <citation type="submission" date="2014-04" db="EMBL/GenBank/DDBJ databases">
        <title>Evolutionary Origins and Diversification of the Mycorrhizal Mutualists.</title>
        <authorList>
            <consortium name="DOE Joint Genome Institute"/>
            <consortium name="Mycorrhizal Genomics Consortium"/>
            <person name="Kohler A."/>
            <person name="Kuo A."/>
            <person name="Nagy L.G."/>
            <person name="Floudas D."/>
            <person name="Copeland A."/>
            <person name="Barry K.W."/>
            <person name="Cichocki N."/>
            <person name="Veneault-Fourrey C."/>
            <person name="LaButti K."/>
            <person name="Lindquist E.A."/>
            <person name="Lipzen A."/>
            <person name="Lundell T."/>
            <person name="Morin E."/>
            <person name="Murat C."/>
            <person name="Riley R."/>
            <person name="Ohm R."/>
            <person name="Sun H."/>
            <person name="Tunlid A."/>
            <person name="Henrissat B."/>
            <person name="Grigoriev I.V."/>
            <person name="Hibbett D.S."/>
            <person name="Martin F."/>
        </authorList>
    </citation>
    <scope>NUCLEOTIDE SEQUENCE [LARGE SCALE GENOMIC DNA]</scope>
    <source>
        <strain evidence="1 2">FD-317 M1</strain>
    </source>
</reference>
<dbReference type="Proteomes" id="UP000053593">
    <property type="component" value="Unassembled WGS sequence"/>
</dbReference>
<accession>A0A0D0CLT8</accession>
<proteinExistence type="predicted"/>